<dbReference type="AlphaFoldDB" id="A0A914WXG2"/>
<evidence type="ECO:0000313" key="2">
    <source>
        <dbReference type="WBParaSite" id="PSAMB.scaffold5482size11593.g26686.t1"/>
    </source>
</evidence>
<evidence type="ECO:0000313" key="1">
    <source>
        <dbReference type="Proteomes" id="UP000887566"/>
    </source>
</evidence>
<proteinExistence type="predicted"/>
<protein>
    <submittedName>
        <fullName evidence="2">Uncharacterized protein</fullName>
    </submittedName>
</protein>
<dbReference type="Proteomes" id="UP000887566">
    <property type="component" value="Unplaced"/>
</dbReference>
<name>A0A914WXG2_9BILA</name>
<organism evidence="1 2">
    <name type="scientific">Plectus sambesii</name>
    <dbReference type="NCBI Taxonomy" id="2011161"/>
    <lineage>
        <taxon>Eukaryota</taxon>
        <taxon>Metazoa</taxon>
        <taxon>Ecdysozoa</taxon>
        <taxon>Nematoda</taxon>
        <taxon>Chromadorea</taxon>
        <taxon>Plectida</taxon>
        <taxon>Plectina</taxon>
        <taxon>Plectoidea</taxon>
        <taxon>Plectidae</taxon>
        <taxon>Plectus</taxon>
    </lineage>
</organism>
<sequence length="109" mass="12378">MGKLLVGRYGDAACANTHNPMQADREDGQVRCGRELECARQKLVVAGWRHRNTTRTHDNTDVHSRNQTKNHQTIPISLLEILNRFGCMATSQLPVYDGRAAYPPRQRHV</sequence>
<keyword evidence="1" id="KW-1185">Reference proteome</keyword>
<reference evidence="2" key="1">
    <citation type="submission" date="2022-11" db="UniProtKB">
        <authorList>
            <consortium name="WormBaseParasite"/>
        </authorList>
    </citation>
    <scope>IDENTIFICATION</scope>
</reference>
<dbReference type="WBParaSite" id="PSAMB.scaffold5482size11593.g26686.t1">
    <property type="protein sequence ID" value="PSAMB.scaffold5482size11593.g26686.t1"/>
    <property type="gene ID" value="PSAMB.scaffold5482size11593.g26686"/>
</dbReference>
<accession>A0A914WXG2</accession>